<dbReference type="Proteomes" id="UP001179121">
    <property type="component" value="Chromosome"/>
</dbReference>
<dbReference type="RefSeq" id="WP_289266976.1">
    <property type="nucleotide sequence ID" value="NZ_OX365700.1"/>
</dbReference>
<protein>
    <recommendedName>
        <fullName evidence="3">Tetratricopeptide repeat protein</fullName>
    </recommendedName>
</protein>
<proteinExistence type="predicted"/>
<dbReference type="KEGG" id="nti:DNFV4_00383"/>
<reference evidence="1" key="1">
    <citation type="submission" date="2022-10" db="EMBL/GenBank/DDBJ databases">
        <authorList>
            <person name="Koch H."/>
        </authorList>
    </citation>
    <scope>NUCLEOTIDE SEQUENCE</scope>
    <source>
        <strain evidence="1">DNF</strain>
    </source>
</reference>
<sequence>MSHRYGRAGFSGMLPMLAGLAVCAVVWTSLSSLNPAASGESTKRSPLPASGHLARAKLYLAAGDFRRALEACEQEVNERPSAENYTYLTYVYHAIDGYLDRQSQREQWGLVEQLYRNLTYREAQDLIDPPGGLARMAKEFIQESVRNQADLTAAMATRLDALRTEALWKQQALWRSERADDWWSGVPAEWGW</sequence>
<evidence type="ECO:0000313" key="2">
    <source>
        <dbReference type="Proteomes" id="UP001179121"/>
    </source>
</evidence>
<gene>
    <name evidence="1" type="ORF">DNFV4_00383</name>
</gene>
<dbReference type="EMBL" id="OX365700">
    <property type="protein sequence ID" value="CAI4029963.1"/>
    <property type="molecule type" value="Genomic_DNA"/>
</dbReference>
<evidence type="ECO:0000313" key="1">
    <source>
        <dbReference type="EMBL" id="CAI4029963.1"/>
    </source>
</evidence>
<evidence type="ECO:0008006" key="3">
    <source>
        <dbReference type="Google" id="ProtNLM"/>
    </source>
</evidence>
<keyword evidence="2" id="KW-1185">Reference proteome</keyword>
<dbReference type="AlphaFoldDB" id="A0AA86T8X4"/>
<organism evidence="1 2">
    <name type="scientific">Nitrospira tepida</name>
    <dbReference type="NCBI Taxonomy" id="2973512"/>
    <lineage>
        <taxon>Bacteria</taxon>
        <taxon>Pseudomonadati</taxon>
        <taxon>Nitrospirota</taxon>
        <taxon>Nitrospiria</taxon>
        <taxon>Nitrospirales</taxon>
        <taxon>Nitrospiraceae</taxon>
        <taxon>Nitrospira</taxon>
    </lineage>
</organism>
<accession>A0AA86T8X4</accession>
<name>A0AA86T8X4_9BACT</name>